<evidence type="ECO:0000313" key="2">
    <source>
        <dbReference type="Proteomes" id="UP001373714"/>
    </source>
</evidence>
<reference evidence="1 2" key="1">
    <citation type="submission" date="2019-10" db="EMBL/GenBank/DDBJ databases">
        <authorList>
            <person name="Palmer J.M."/>
        </authorList>
    </citation>
    <scope>NUCLEOTIDE SEQUENCE [LARGE SCALE GENOMIC DNA]</scope>
    <source>
        <strain evidence="1 2">TWF730</strain>
    </source>
</reference>
<comment type="caution">
    <text evidence="1">The sequence shown here is derived from an EMBL/GenBank/DDBJ whole genome shotgun (WGS) entry which is preliminary data.</text>
</comment>
<sequence>MTNRQSHAAIQLDYGDSTPDFVSDSVIRYYVELDAFTTFEQSEYAAECFEAANELWRGAPVRFQRVFYPDTAYFLVVGSSRDQQTTYASAFFSNDLVCLRKVTIYPLAFQHPEAIVSILAYELGHMLGLHELASETEQNEPSLWFGVSSPLSAMQYYRNLGPVEIAIHWLDIELLVSFYDYAYNRGQYQGSPTFLVDIDMEGEF</sequence>
<evidence type="ECO:0008006" key="3">
    <source>
        <dbReference type="Google" id="ProtNLM"/>
    </source>
</evidence>
<gene>
    <name evidence="1" type="ORF">TWF730_008062</name>
</gene>
<protein>
    <recommendedName>
        <fullName evidence="3">Peptidase M10 metallopeptidase domain-containing protein</fullName>
    </recommendedName>
</protein>
<dbReference type="AlphaFoldDB" id="A0AAV9V9P4"/>
<organism evidence="1 2">
    <name type="scientific">Orbilia blumenaviensis</name>
    <dbReference type="NCBI Taxonomy" id="1796055"/>
    <lineage>
        <taxon>Eukaryota</taxon>
        <taxon>Fungi</taxon>
        <taxon>Dikarya</taxon>
        <taxon>Ascomycota</taxon>
        <taxon>Pezizomycotina</taxon>
        <taxon>Orbiliomycetes</taxon>
        <taxon>Orbiliales</taxon>
        <taxon>Orbiliaceae</taxon>
        <taxon>Orbilia</taxon>
    </lineage>
</organism>
<name>A0AAV9V9P4_9PEZI</name>
<accession>A0AAV9V9P4</accession>
<dbReference type="SUPFAM" id="SSF55486">
    <property type="entry name" value="Metalloproteases ('zincins'), catalytic domain"/>
    <property type="match status" value="1"/>
</dbReference>
<keyword evidence="2" id="KW-1185">Reference proteome</keyword>
<proteinExistence type="predicted"/>
<evidence type="ECO:0000313" key="1">
    <source>
        <dbReference type="EMBL" id="KAK6358740.1"/>
    </source>
</evidence>
<dbReference type="Proteomes" id="UP001373714">
    <property type="component" value="Unassembled WGS sequence"/>
</dbReference>
<dbReference type="EMBL" id="JAVHNS010000004">
    <property type="protein sequence ID" value="KAK6358740.1"/>
    <property type="molecule type" value="Genomic_DNA"/>
</dbReference>